<feature type="signal peptide" evidence="1">
    <location>
        <begin position="1"/>
        <end position="18"/>
    </location>
</feature>
<evidence type="ECO:0000313" key="2">
    <source>
        <dbReference type="EMBL" id="OQV19553.1"/>
    </source>
</evidence>
<keyword evidence="1" id="KW-0732">Signal</keyword>
<gene>
    <name evidence="2" type="ORF">BV898_06327</name>
</gene>
<accession>A0A1W0WWI3</accession>
<dbReference type="EMBL" id="MTYJ01000037">
    <property type="protein sequence ID" value="OQV19553.1"/>
    <property type="molecule type" value="Genomic_DNA"/>
</dbReference>
<evidence type="ECO:0000313" key="3">
    <source>
        <dbReference type="Proteomes" id="UP000192578"/>
    </source>
</evidence>
<keyword evidence="3" id="KW-1185">Reference proteome</keyword>
<evidence type="ECO:0000256" key="1">
    <source>
        <dbReference type="SAM" id="SignalP"/>
    </source>
</evidence>
<name>A0A1W0WWI3_HYPEX</name>
<dbReference type="AlphaFoldDB" id="A0A1W0WWI3"/>
<reference evidence="3" key="1">
    <citation type="submission" date="2017-01" db="EMBL/GenBank/DDBJ databases">
        <title>Comparative genomics of anhydrobiosis in the tardigrade Hypsibius dujardini.</title>
        <authorList>
            <person name="Yoshida Y."/>
            <person name="Koutsovoulos G."/>
            <person name="Laetsch D."/>
            <person name="Stevens L."/>
            <person name="Kumar S."/>
            <person name="Horikawa D."/>
            <person name="Ishino K."/>
            <person name="Komine S."/>
            <person name="Tomita M."/>
            <person name="Blaxter M."/>
            <person name="Arakawa K."/>
        </authorList>
    </citation>
    <scope>NUCLEOTIDE SEQUENCE [LARGE SCALE GENOMIC DNA]</scope>
    <source>
        <strain evidence="3">Z151</strain>
    </source>
</reference>
<feature type="chain" id="PRO_5012167300" evidence="1">
    <location>
        <begin position="19"/>
        <end position="187"/>
    </location>
</feature>
<dbReference type="Proteomes" id="UP000192578">
    <property type="component" value="Unassembled WGS sequence"/>
</dbReference>
<protein>
    <submittedName>
        <fullName evidence="2">Uncharacterized protein</fullName>
    </submittedName>
</protein>
<organism evidence="2 3">
    <name type="scientific">Hypsibius exemplaris</name>
    <name type="common">Freshwater tardigrade</name>
    <dbReference type="NCBI Taxonomy" id="2072580"/>
    <lineage>
        <taxon>Eukaryota</taxon>
        <taxon>Metazoa</taxon>
        <taxon>Ecdysozoa</taxon>
        <taxon>Tardigrada</taxon>
        <taxon>Eutardigrada</taxon>
        <taxon>Parachela</taxon>
        <taxon>Hypsibioidea</taxon>
        <taxon>Hypsibiidae</taxon>
        <taxon>Hypsibius</taxon>
    </lineage>
</organism>
<sequence>MLEFFITSLLIMMSLKEAVINAAPYGGSSYGSVNYDAPRPLYRPPRIYYPPPPQYTEQIYEPPPPPQHQTEIQVVVERQPRPLSVIPLCEPCLELAEVPAIQEETMDVVIPLGRPSASRHHKTIEVDVETSNSASLFPSTGVRSSSSGGSTAVDVGLVETAFLRSAAAATEPRPNPFPVLQSWVGGE</sequence>
<comment type="caution">
    <text evidence="2">The sequence shown here is derived from an EMBL/GenBank/DDBJ whole genome shotgun (WGS) entry which is preliminary data.</text>
</comment>
<proteinExistence type="predicted"/>